<feature type="signal peptide" evidence="2">
    <location>
        <begin position="1"/>
        <end position="23"/>
    </location>
</feature>
<name>A0ABD3MBN0_9STRA</name>
<reference evidence="4 5" key="1">
    <citation type="submission" date="2024-10" db="EMBL/GenBank/DDBJ databases">
        <title>Updated reference genomes for cyclostephanoid diatoms.</title>
        <authorList>
            <person name="Roberts W.R."/>
            <person name="Alverson A.J."/>
        </authorList>
    </citation>
    <scope>NUCLEOTIDE SEQUENCE [LARGE SCALE GENOMIC DNA]</scope>
    <source>
        <strain evidence="4 5">AJA232-27</strain>
    </source>
</reference>
<proteinExistence type="inferred from homology"/>
<dbReference type="InterPro" id="IPR004147">
    <property type="entry name" value="ABC1_dom"/>
</dbReference>
<dbReference type="Proteomes" id="UP001530293">
    <property type="component" value="Unassembled WGS sequence"/>
</dbReference>
<dbReference type="PANTHER" id="PTHR10566:SF121">
    <property type="entry name" value="PROTEIN KINASE DOMAIN-CONTAINING PROTEIN"/>
    <property type="match status" value="1"/>
</dbReference>
<protein>
    <recommendedName>
        <fullName evidence="3">ABC1 atypical kinase-like domain-containing protein</fullName>
    </recommendedName>
</protein>
<comment type="caution">
    <text evidence="4">The sequence shown here is derived from an EMBL/GenBank/DDBJ whole genome shotgun (WGS) entry which is preliminary data.</text>
</comment>
<organism evidence="4 5">
    <name type="scientific">Discostella pseudostelligera</name>
    <dbReference type="NCBI Taxonomy" id="259834"/>
    <lineage>
        <taxon>Eukaryota</taxon>
        <taxon>Sar</taxon>
        <taxon>Stramenopiles</taxon>
        <taxon>Ochrophyta</taxon>
        <taxon>Bacillariophyta</taxon>
        <taxon>Coscinodiscophyceae</taxon>
        <taxon>Thalassiosirophycidae</taxon>
        <taxon>Stephanodiscales</taxon>
        <taxon>Stephanodiscaceae</taxon>
        <taxon>Discostella</taxon>
    </lineage>
</organism>
<keyword evidence="2" id="KW-0732">Signal</keyword>
<keyword evidence="5" id="KW-1185">Reference proteome</keyword>
<sequence>MNFSNATIAALWLAIASSTVVDAFTPPAQCRSSQKCSSSMLLMLLKKDKFDSILTTKNKDLGYDNRSGRFFEISASGEGMSTDVSEVVGIVATMSVDDDAKLLLETDETPTTIDIPPMPQDGFTGMNITGEINGVKMTSSKETIKRTAMNSESEVDNDDSTAELDRIVQDYSNTVKPGSSSSSGGGGLADRITNAGAVSAAAMATAAVNAAVSMKSLTAPSVEKSYISLDSSSTVTDEDGLPLVYDKDLIEKYWRKERGALNQRWSYFVGKAVPFFTKLVTLFISEGEINERHIPGLSRQARLDLQDLGPTFIKAGQMMSVRPDVLPQATLDELTKLQDSVIPFDTQIAVKQIEEELGGPLGQFFTSISEEPVAAASLAQVYLATLNDGKDTRVAVKVQRPNILSTVSKDLYVLRRAAEVFQGLVERFAPQQRTNYVGLLNEWAIGFYTELDFSNEAKNQDRLRTSLIDAGIQGITVPRVYKELCTRRVLVSEWMDGKKLSECPPEEIAKVTAVAQEAFLTQLFGLGFFHADPHPGNILKLNQPTPEGHTVALLDCGLMASIDREDQDNMISAVIHLANKDYASLVDDFIKLNILPTDCDRAAIIPLMDKALSPYVKGGGAKKYEEELKKLYGMEDDNMSSQVGGFQAMTQDALTVLNDIPFSIPPYFAILGRAIITLEGIALIGNPNYGIIMESYPFIARKLLAEGRPEIQQALQEVLFSVTDSDSSSGLKLNRLLALLNNASGSVGTKEGAAFVDLDAVPEDGLSLGDGFKLLLSDDALSLRKLLEEEVENIADIFFRQITRKGMTEAVVTLTPPRPPTLPFLGDILSPPKIQLDDVPLPFLLPSGDRNTPSISVLTVNEFTDLIAPKLSRDEEIYAISIADAAEQFVGPDAAKFLRGDGVFSVQTAQLVLAAATTGLLGNANLWGVPAAQNSLKFLSGLLSRLDRSSSSGGRKSTEVILAEATAKLSANEKERLDEIVTELAKRIAERVRSRLGTKSSSF</sequence>
<evidence type="ECO:0000256" key="1">
    <source>
        <dbReference type="ARBA" id="ARBA00009670"/>
    </source>
</evidence>
<comment type="similarity">
    <text evidence="1">Belongs to the protein kinase superfamily. ADCK protein kinase family.</text>
</comment>
<evidence type="ECO:0000313" key="5">
    <source>
        <dbReference type="Proteomes" id="UP001530293"/>
    </source>
</evidence>
<dbReference type="SUPFAM" id="SSF56112">
    <property type="entry name" value="Protein kinase-like (PK-like)"/>
    <property type="match status" value="1"/>
</dbReference>
<evidence type="ECO:0000313" key="4">
    <source>
        <dbReference type="EMBL" id="KAL3761007.1"/>
    </source>
</evidence>
<feature type="domain" description="ABC1 atypical kinase-like" evidence="3">
    <location>
        <begin position="336"/>
        <end position="586"/>
    </location>
</feature>
<evidence type="ECO:0000259" key="3">
    <source>
        <dbReference type="Pfam" id="PF03109"/>
    </source>
</evidence>
<dbReference type="InterPro" id="IPR011009">
    <property type="entry name" value="Kinase-like_dom_sf"/>
</dbReference>
<dbReference type="CDD" id="cd05121">
    <property type="entry name" value="ABC1_ADCK3-like"/>
    <property type="match status" value="1"/>
</dbReference>
<dbReference type="AlphaFoldDB" id="A0ABD3MBN0"/>
<gene>
    <name evidence="4" type="ORF">ACHAWU_004627</name>
</gene>
<feature type="chain" id="PRO_5044745112" description="ABC1 atypical kinase-like domain-containing protein" evidence="2">
    <location>
        <begin position="24"/>
        <end position="1003"/>
    </location>
</feature>
<dbReference type="PANTHER" id="PTHR10566">
    <property type="entry name" value="CHAPERONE-ACTIVITY OF BC1 COMPLEX CABC1 -RELATED"/>
    <property type="match status" value="1"/>
</dbReference>
<accession>A0ABD3MBN0</accession>
<dbReference type="EMBL" id="JALLBG020000164">
    <property type="protein sequence ID" value="KAL3761007.1"/>
    <property type="molecule type" value="Genomic_DNA"/>
</dbReference>
<evidence type="ECO:0000256" key="2">
    <source>
        <dbReference type="SAM" id="SignalP"/>
    </source>
</evidence>
<dbReference type="Pfam" id="PF03109">
    <property type="entry name" value="ABC1"/>
    <property type="match status" value="1"/>
</dbReference>
<dbReference type="InterPro" id="IPR050154">
    <property type="entry name" value="UbiB_kinase"/>
</dbReference>